<keyword evidence="5" id="KW-0539">Nucleus</keyword>
<dbReference type="PANTHER" id="PTHR23430">
    <property type="entry name" value="HISTONE H2A"/>
    <property type="match status" value="1"/>
</dbReference>
<dbReference type="WBParaSite" id="Hba_06274">
    <property type="protein sequence ID" value="Hba_06274"/>
    <property type="gene ID" value="Hba_06274"/>
</dbReference>
<evidence type="ECO:0000256" key="1">
    <source>
        <dbReference type="ARBA" id="ARBA00004123"/>
    </source>
</evidence>
<dbReference type="GO" id="GO:0000786">
    <property type="term" value="C:nucleosome"/>
    <property type="evidence" value="ECO:0007669"/>
    <property type="project" value="InterPro"/>
</dbReference>
<comment type="subcellular location">
    <subcellularLocation>
        <location evidence="2">Chromosome</location>
    </subcellularLocation>
    <subcellularLocation>
        <location evidence="1">Nucleus</location>
    </subcellularLocation>
</comment>
<evidence type="ECO:0000256" key="2">
    <source>
        <dbReference type="ARBA" id="ARBA00004286"/>
    </source>
</evidence>
<evidence type="ECO:0000313" key="9">
    <source>
        <dbReference type="WBParaSite" id="Hba_13406"/>
    </source>
</evidence>
<evidence type="ECO:0000256" key="4">
    <source>
        <dbReference type="ARBA" id="ARBA00022454"/>
    </source>
</evidence>
<feature type="compositionally biased region" description="Polar residues" evidence="6">
    <location>
        <begin position="83"/>
        <end position="94"/>
    </location>
</feature>
<dbReference type="InterPro" id="IPR032458">
    <property type="entry name" value="Histone_H2A_CS"/>
</dbReference>
<dbReference type="Gene3D" id="1.10.20.10">
    <property type="entry name" value="Histone, subunit A"/>
    <property type="match status" value="1"/>
</dbReference>
<evidence type="ECO:0000313" key="7">
    <source>
        <dbReference type="Proteomes" id="UP000095283"/>
    </source>
</evidence>
<evidence type="ECO:0000256" key="3">
    <source>
        <dbReference type="ARBA" id="ARBA00010691"/>
    </source>
</evidence>
<dbReference type="GO" id="GO:0003677">
    <property type="term" value="F:DNA binding"/>
    <property type="evidence" value="ECO:0007669"/>
    <property type="project" value="InterPro"/>
</dbReference>
<feature type="region of interest" description="Disordered" evidence="6">
    <location>
        <begin position="68"/>
        <end position="97"/>
    </location>
</feature>
<protein>
    <submittedName>
        <fullName evidence="8 9">50S ribosomal protein L18</fullName>
    </submittedName>
</protein>
<accession>A0A1I7WMB4</accession>
<proteinExistence type="inferred from homology"/>
<reference evidence="8 9" key="1">
    <citation type="submission" date="2016-11" db="UniProtKB">
        <authorList>
            <consortium name="WormBaseParasite"/>
        </authorList>
    </citation>
    <scope>IDENTIFICATION</scope>
</reference>
<evidence type="ECO:0000256" key="6">
    <source>
        <dbReference type="SAM" id="MobiDB-lite"/>
    </source>
</evidence>
<dbReference type="GO" id="GO:0046982">
    <property type="term" value="F:protein heterodimerization activity"/>
    <property type="evidence" value="ECO:0007669"/>
    <property type="project" value="InterPro"/>
</dbReference>
<comment type="similarity">
    <text evidence="3">Belongs to the histone H2A family.</text>
</comment>
<dbReference type="SUPFAM" id="SSF47113">
    <property type="entry name" value="Histone-fold"/>
    <property type="match status" value="1"/>
</dbReference>
<keyword evidence="7" id="KW-1185">Reference proteome</keyword>
<name>A0A1I7WMB4_HETBA</name>
<dbReference type="GO" id="GO:0005634">
    <property type="term" value="C:nucleus"/>
    <property type="evidence" value="ECO:0007669"/>
    <property type="project" value="UniProtKB-SubCell"/>
</dbReference>
<dbReference type="PROSITE" id="PS00046">
    <property type="entry name" value="HISTONE_H2A"/>
    <property type="match status" value="1"/>
</dbReference>
<dbReference type="PRINTS" id="PR00620">
    <property type="entry name" value="HISTONEH2A"/>
</dbReference>
<dbReference type="AlphaFoldDB" id="A0A1I7WMB4"/>
<organism evidence="7 8">
    <name type="scientific">Heterorhabditis bacteriophora</name>
    <name type="common">Entomopathogenic nematode worm</name>
    <dbReference type="NCBI Taxonomy" id="37862"/>
    <lineage>
        <taxon>Eukaryota</taxon>
        <taxon>Metazoa</taxon>
        <taxon>Ecdysozoa</taxon>
        <taxon>Nematoda</taxon>
        <taxon>Chromadorea</taxon>
        <taxon>Rhabditida</taxon>
        <taxon>Rhabditina</taxon>
        <taxon>Rhabditomorpha</taxon>
        <taxon>Strongyloidea</taxon>
        <taxon>Heterorhabditidae</taxon>
        <taxon>Heterorhabditis</taxon>
    </lineage>
</organism>
<keyword evidence="4" id="KW-0158">Chromosome</keyword>
<dbReference type="Proteomes" id="UP000095283">
    <property type="component" value="Unplaced"/>
</dbReference>
<evidence type="ECO:0000256" key="5">
    <source>
        <dbReference type="ARBA" id="ARBA00023242"/>
    </source>
</evidence>
<evidence type="ECO:0000313" key="8">
    <source>
        <dbReference type="WBParaSite" id="Hba_06274"/>
    </source>
</evidence>
<dbReference type="InterPro" id="IPR009072">
    <property type="entry name" value="Histone-fold"/>
</dbReference>
<sequence>MPKKTDRYRRIMDLTITRPAQKLVLNCYTGHGSNYTSDVKRSGTADLRAKTAPPVTALLRHAFKQTERLSPMSGRGKGGKAWTSAQAKSRSSRAGLQFPVGRLHRMLPRGNYAGRIGAGTPIYSGVAD</sequence>
<dbReference type="WBParaSite" id="Hba_13406">
    <property type="protein sequence ID" value="Hba_13406"/>
    <property type="gene ID" value="Hba_13406"/>
</dbReference>
<dbReference type="GO" id="GO:0030527">
    <property type="term" value="F:structural constituent of chromatin"/>
    <property type="evidence" value="ECO:0007669"/>
    <property type="project" value="InterPro"/>
</dbReference>
<dbReference type="InterPro" id="IPR002119">
    <property type="entry name" value="Histone_H2A"/>
</dbReference>